<comment type="caution">
    <text evidence="13">The sequence shown here is derived from an EMBL/GenBank/DDBJ whole genome shotgun (WGS) entry which is preliminary data.</text>
</comment>
<dbReference type="FunFam" id="3.20.20.70:FF:000154">
    <property type="entry name" value="Probable nitronate monooxygenase"/>
    <property type="match status" value="1"/>
</dbReference>
<comment type="catalytic activity">
    <reaction evidence="12">
        <text>3 propionate 3-nitronate + 3 O2 + H2O = 3 3-oxopropanoate + 2 nitrate + nitrite + H2O2 + 3 H(+)</text>
        <dbReference type="Rhea" id="RHEA:57332"/>
        <dbReference type="ChEBI" id="CHEBI:15377"/>
        <dbReference type="ChEBI" id="CHEBI:15378"/>
        <dbReference type="ChEBI" id="CHEBI:15379"/>
        <dbReference type="ChEBI" id="CHEBI:16240"/>
        <dbReference type="ChEBI" id="CHEBI:16301"/>
        <dbReference type="ChEBI" id="CHEBI:17632"/>
        <dbReference type="ChEBI" id="CHEBI:33190"/>
        <dbReference type="ChEBI" id="CHEBI:136067"/>
    </reaction>
</comment>
<comment type="cofactor">
    <cofactor evidence="1">
        <name>FMN</name>
        <dbReference type="ChEBI" id="CHEBI:58210"/>
    </cofactor>
</comment>
<evidence type="ECO:0000256" key="10">
    <source>
        <dbReference type="ARBA" id="ARBA00023033"/>
    </source>
</evidence>
<comment type="function">
    <text evidence="2">Nitronate monooxygenase that uses molecular oxygen to catalyze the oxidative denitrification of alkyl nitronates. Acts on propionate 3-nitronate (P3N), the presumed physiological substrate. Probably functions in the detoxification of P3N, a metabolic poison produced by plants and fungi as a defense mechanism.</text>
</comment>
<evidence type="ECO:0000256" key="8">
    <source>
        <dbReference type="ARBA" id="ARBA00022741"/>
    </source>
</evidence>
<keyword evidence="9" id="KW-0560">Oxidoreductase</keyword>
<keyword evidence="8" id="KW-0547">Nucleotide-binding</keyword>
<evidence type="ECO:0000256" key="4">
    <source>
        <dbReference type="ARBA" id="ARBA00013457"/>
    </source>
</evidence>
<evidence type="ECO:0000256" key="11">
    <source>
        <dbReference type="ARBA" id="ARBA00031155"/>
    </source>
</evidence>
<keyword evidence="10" id="KW-0503">Monooxygenase</keyword>
<evidence type="ECO:0000256" key="7">
    <source>
        <dbReference type="ARBA" id="ARBA00022643"/>
    </source>
</evidence>
<keyword evidence="5" id="KW-0216">Detoxification</keyword>
<organism evidence="13 14">
    <name type="scientific">Planotetraspora thailandica</name>
    <dbReference type="NCBI Taxonomy" id="487172"/>
    <lineage>
        <taxon>Bacteria</taxon>
        <taxon>Bacillati</taxon>
        <taxon>Actinomycetota</taxon>
        <taxon>Actinomycetes</taxon>
        <taxon>Streptosporangiales</taxon>
        <taxon>Streptosporangiaceae</taxon>
        <taxon>Planotetraspora</taxon>
    </lineage>
</organism>
<proteinExistence type="inferred from homology"/>
<gene>
    <name evidence="13" type="ORF">Pth03_09000</name>
</gene>
<dbReference type="Gene3D" id="3.20.20.70">
    <property type="entry name" value="Aldolase class I"/>
    <property type="match status" value="1"/>
</dbReference>
<dbReference type="CDD" id="cd04730">
    <property type="entry name" value="NPD_like"/>
    <property type="match status" value="1"/>
</dbReference>
<dbReference type="Proteomes" id="UP000605992">
    <property type="component" value="Unassembled WGS sequence"/>
</dbReference>
<accession>A0A8J3UX97</accession>
<sequence>MIGGFAMIDRAEVFGTAVPVIQAPMAGGAATPALVAAVSSAGGLGFLAAGYRTAAAVQEEITAVRGRTDAPFGVNVFVPGPASTAADEAAVARYRDELAPEALRYGVAVPEEVAWDDDGWQEKIDLLVAERVPVVSFTFGCPPAEIVARLQGAGSAVVVTVNTPSEALVAAEAGADALSVQGPDAGGHQTSFLPEESGAASYVLPELVASVREVVGLPLAAGGGITDGAGIASVLAAGAVAAQLGTAFLRTPESGAHPVYKAALADPAFAETAFTRAFTGRRARGLLNRFMIEHEAGAPSCYPLVHQLTRGLRQAAAAQGDPHGMALWAGTGYRRAREVPAADLVRTLVDETRAALG</sequence>
<dbReference type="GO" id="GO:0018580">
    <property type="term" value="F:nitronate monooxygenase activity"/>
    <property type="evidence" value="ECO:0007669"/>
    <property type="project" value="InterPro"/>
</dbReference>
<dbReference type="EMBL" id="BOOR01000006">
    <property type="protein sequence ID" value="GII52511.1"/>
    <property type="molecule type" value="Genomic_DNA"/>
</dbReference>
<keyword evidence="7" id="KW-0288">FMN</keyword>
<reference evidence="13" key="1">
    <citation type="submission" date="2021-01" db="EMBL/GenBank/DDBJ databases">
        <title>Whole genome shotgun sequence of Planotetraspora thailandica NBRC 104271.</title>
        <authorList>
            <person name="Komaki H."/>
            <person name="Tamura T."/>
        </authorList>
    </citation>
    <scope>NUCLEOTIDE SEQUENCE</scope>
    <source>
        <strain evidence="13">NBRC 104271</strain>
    </source>
</reference>
<evidence type="ECO:0000256" key="3">
    <source>
        <dbReference type="ARBA" id="ARBA00009881"/>
    </source>
</evidence>
<evidence type="ECO:0000256" key="12">
    <source>
        <dbReference type="ARBA" id="ARBA00049401"/>
    </source>
</evidence>
<evidence type="ECO:0000256" key="1">
    <source>
        <dbReference type="ARBA" id="ARBA00001917"/>
    </source>
</evidence>
<keyword evidence="6" id="KW-0285">Flavoprotein</keyword>
<evidence type="ECO:0000256" key="9">
    <source>
        <dbReference type="ARBA" id="ARBA00023002"/>
    </source>
</evidence>
<protein>
    <recommendedName>
        <fullName evidence="4">Probable nitronate monooxygenase</fullName>
    </recommendedName>
    <alternativeName>
        <fullName evidence="11">Propionate 3-nitronate monooxygenase</fullName>
    </alternativeName>
</protein>
<dbReference type="AlphaFoldDB" id="A0A8J3UX97"/>
<keyword evidence="14" id="KW-1185">Reference proteome</keyword>
<dbReference type="PANTHER" id="PTHR42747:SF3">
    <property type="entry name" value="NITRONATE MONOOXYGENASE-RELATED"/>
    <property type="match status" value="1"/>
</dbReference>
<evidence type="ECO:0000256" key="2">
    <source>
        <dbReference type="ARBA" id="ARBA00003535"/>
    </source>
</evidence>
<dbReference type="PANTHER" id="PTHR42747">
    <property type="entry name" value="NITRONATE MONOOXYGENASE-RELATED"/>
    <property type="match status" value="1"/>
</dbReference>
<evidence type="ECO:0000256" key="6">
    <source>
        <dbReference type="ARBA" id="ARBA00022630"/>
    </source>
</evidence>
<dbReference type="GO" id="GO:0000166">
    <property type="term" value="F:nucleotide binding"/>
    <property type="evidence" value="ECO:0007669"/>
    <property type="project" value="UniProtKB-KW"/>
</dbReference>
<dbReference type="Pfam" id="PF03060">
    <property type="entry name" value="NMO"/>
    <property type="match status" value="1"/>
</dbReference>
<dbReference type="InterPro" id="IPR013785">
    <property type="entry name" value="Aldolase_TIM"/>
</dbReference>
<dbReference type="GO" id="GO:0009636">
    <property type="term" value="P:response to toxic substance"/>
    <property type="evidence" value="ECO:0007669"/>
    <property type="project" value="UniProtKB-KW"/>
</dbReference>
<dbReference type="SUPFAM" id="SSF51412">
    <property type="entry name" value="Inosine monophosphate dehydrogenase (IMPDH)"/>
    <property type="match status" value="1"/>
</dbReference>
<dbReference type="InterPro" id="IPR004136">
    <property type="entry name" value="NMO"/>
</dbReference>
<evidence type="ECO:0000313" key="13">
    <source>
        <dbReference type="EMBL" id="GII52511.1"/>
    </source>
</evidence>
<evidence type="ECO:0000313" key="14">
    <source>
        <dbReference type="Proteomes" id="UP000605992"/>
    </source>
</evidence>
<evidence type="ECO:0000256" key="5">
    <source>
        <dbReference type="ARBA" id="ARBA00022575"/>
    </source>
</evidence>
<comment type="similarity">
    <text evidence="3">Belongs to the nitronate monooxygenase family. NMO class I subfamily.</text>
</comment>
<name>A0A8J3UX97_9ACTN</name>